<keyword evidence="1" id="KW-0472">Membrane</keyword>
<keyword evidence="4" id="KW-1185">Reference proteome</keyword>
<feature type="transmembrane region" description="Helical" evidence="1">
    <location>
        <begin position="68"/>
        <end position="86"/>
    </location>
</feature>
<evidence type="ECO:0008006" key="5">
    <source>
        <dbReference type="Google" id="ProtNLM"/>
    </source>
</evidence>
<feature type="signal peptide" evidence="2">
    <location>
        <begin position="1"/>
        <end position="18"/>
    </location>
</feature>
<proteinExistence type="predicted"/>
<feature type="chain" id="PRO_5021914017" description="DUF2752 domain-containing protein" evidence="2">
    <location>
        <begin position="19"/>
        <end position="120"/>
    </location>
</feature>
<dbReference type="Pfam" id="PF10825">
    <property type="entry name" value="DUF2752"/>
    <property type="match status" value="1"/>
</dbReference>
<accession>A0A518JS39</accession>
<dbReference type="EMBL" id="CP036348">
    <property type="protein sequence ID" value="QDV68356.1"/>
    <property type="molecule type" value="Genomic_DNA"/>
</dbReference>
<feature type="transmembrane region" description="Helical" evidence="1">
    <location>
        <begin position="98"/>
        <end position="117"/>
    </location>
</feature>
<sequence precursor="true">MCLFAMLATAAWLRPAAAGLGTHHQLGLPPCSFRVLLGMRCPACGMTTSWSHYVRGQWVSSLRVNPGGFMLAVLATVVGVGAARVGYSGRQVDPQQTWWIAISLIGALSVALVDWIIRLV</sequence>
<dbReference type="RefSeq" id="WP_145094095.1">
    <property type="nucleotide sequence ID" value="NZ_CP036348.1"/>
</dbReference>
<reference evidence="3 4" key="1">
    <citation type="submission" date="2019-02" db="EMBL/GenBank/DDBJ databases">
        <title>Deep-cultivation of Planctomycetes and their phenomic and genomic characterization uncovers novel biology.</title>
        <authorList>
            <person name="Wiegand S."/>
            <person name="Jogler M."/>
            <person name="Boedeker C."/>
            <person name="Pinto D."/>
            <person name="Vollmers J."/>
            <person name="Rivas-Marin E."/>
            <person name="Kohn T."/>
            <person name="Peeters S.H."/>
            <person name="Heuer A."/>
            <person name="Rast P."/>
            <person name="Oberbeckmann S."/>
            <person name="Bunk B."/>
            <person name="Jeske O."/>
            <person name="Meyerdierks A."/>
            <person name="Storesund J.E."/>
            <person name="Kallscheuer N."/>
            <person name="Luecker S."/>
            <person name="Lage O.M."/>
            <person name="Pohl T."/>
            <person name="Merkel B.J."/>
            <person name="Hornburger P."/>
            <person name="Mueller R.-W."/>
            <person name="Bruemmer F."/>
            <person name="Labrenz M."/>
            <person name="Spormann A.M."/>
            <person name="Op den Camp H."/>
            <person name="Overmann J."/>
            <person name="Amann R."/>
            <person name="Jetten M.S.M."/>
            <person name="Mascher T."/>
            <person name="Medema M.H."/>
            <person name="Devos D.P."/>
            <person name="Kaster A.-K."/>
            <person name="Ovreas L."/>
            <person name="Rohde M."/>
            <person name="Galperin M.Y."/>
            <person name="Jogler C."/>
        </authorList>
    </citation>
    <scope>NUCLEOTIDE SEQUENCE [LARGE SCALE GENOMIC DNA]</scope>
    <source>
        <strain evidence="3 4">Poly24</strain>
    </source>
</reference>
<evidence type="ECO:0000313" key="4">
    <source>
        <dbReference type="Proteomes" id="UP000315082"/>
    </source>
</evidence>
<keyword evidence="1" id="KW-1133">Transmembrane helix</keyword>
<evidence type="ECO:0000256" key="2">
    <source>
        <dbReference type="SAM" id="SignalP"/>
    </source>
</evidence>
<keyword evidence="2" id="KW-0732">Signal</keyword>
<dbReference type="OrthoDB" id="285957at2"/>
<dbReference type="InterPro" id="IPR021215">
    <property type="entry name" value="DUF2752"/>
</dbReference>
<gene>
    <name evidence="3" type="ORF">Poly24_20650</name>
</gene>
<dbReference type="KEGG" id="rcf:Poly24_20650"/>
<evidence type="ECO:0000256" key="1">
    <source>
        <dbReference type="SAM" id="Phobius"/>
    </source>
</evidence>
<dbReference type="Proteomes" id="UP000315082">
    <property type="component" value="Chromosome"/>
</dbReference>
<keyword evidence="1" id="KW-0812">Transmembrane</keyword>
<organism evidence="3 4">
    <name type="scientific">Rosistilla carotiformis</name>
    <dbReference type="NCBI Taxonomy" id="2528017"/>
    <lineage>
        <taxon>Bacteria</taxon>
        <taxon>Pseudomonadati</taxon>
        <taxon>Planctomycetota</taxon>
        <taxon>Planctomycetia</taxon>
        <taxon>Pirellulales</taxon>
        <taxon>Pirellulaceae</taxon>
        <taxon>Rosistilla</taxon>
    </lineage>
</organism>
<evidence type="ECO:0000313" key="3">
    <source>
        <dbReference type="EMBL" id="QDV68356.1"/>
    </source>
</evidence>
<name>A0A518JS39_9BACT</name>
<dbReference type="AlphaFoldDB" id="A0A518JS39"/>
<protein>
    <recommendedName>
        <fullName evidence="5">DUF2752 domain-containing protein</fullName>
    </recommendedName>
</protein>